<keyword evidence="2" id="KW-1185">Reference proteome</keyword>
<accession>A0ABU2LLX6</accession>
<dbReference type="Proteomes" id="UP001183420">
    <property type="component" value="Unassembled WGS sequence"/>
</dbReference>
<reference evidence="2" key="1">
    <citation type="submission" date="2023-07" db="EMBL/GenBank/DDBJ databases">
        <title>30 novel species of actinomycetes from the DSMZ collection.</title>
        <authorList>
            <person name="Nouioui I."/>
        </authorList>
    </citation>
    <scope>NUCLEOTIDE SEQUENCE [LARGE SCALE GENOMIC DNA]</scope>
    <source>
        <strain evidence="2">DSM 44918</strain>
    </source>
</reference>
<dbReference type="EMBL" id="JAVREM010000007">
    <property type="protein sequence ID" value="MDT0318599.1"/>
    <property type="molecule type" value="Genomic_DNA"/>
</dbReference>
<dbReference type="RefSeq" id="WP_311597365.1">
    <property type="nucleotide sequence ID" value="NZ_JAVREM010000007.1"/>
</dbReference>
<name>A0ABU2LLX6_9ACTN</name>
<protein>
    <submittedName>
        <fullName evidence="1">Uncharacterized protein</fullName>
    </submittedName>
</protein>
<proteinExistence type="predicted"/>
<sequence>MAGTVDFTREDVEAALGRSPWRRRESFVDEIDPESMADTAATYARAAAEAGEAGELAEAATRAGEDAARLDGEAVVDGAERIDATARGLQGNGADLDRVTGLLVRAMNRALDAVDEVNALVVGPTGLDAYFTEQLEGARREFAETPPLEAGAFGDDALPAPGAGGALSRPALIRLRHLTAVVDRAGETAREMGEAITQYRRRLAEYGAELGDLDYDVTDGPLGLWTTSGMAGFAADEVSRELASGSPDPAALRRHTETLAAIGLQLYDPLTGRPLSGARLDAGQLAYLEGFYARLDARELAALGALAGGPLALDPARGAPLADALARVADGIVMLTDPAVGGGRDRLPAGALAFLGVNDDPELPPRDTGGLGRERFEDFGRLMDAATHPPAADLDRELRTQRTVVALWASHEAGDAGVEVRAEREAALRSAFAEMDPGARASFWSAHRAALTDAGLLSAPPDRRYDEGAGAYDVAEPLVRDYALQTELEAGGTVAEALGYEDAAGLLDHYLDGSGSPLDVDVDSMLQDSAVVGRAVDTAVSAKREEWAREATEAFRESGGRPVAFPVRTGTRGFEFDDADWRLAMGHAELDVAGVVTVEPGPTGRPEARLDYQVNVWDRYNWDDGKVAKIGWLTFDNADIGRLHSTGLAQDYDVRGRSTVRRTPLSVDAHE</sequence>
<organism evidence="1 2">
    <name type="scientific">Streptomyces millisiae</name>
    <dbReference type="NCBI Taxonomy" id="3075542"/>
    <lineage>
        <taxon>Bacteria</taxon>
        <taxon>Bacillati</taxon>
        <taxon>Actinomycetota</taxon>
        <taxon>Actinomycetes</taxon>
        <taxon>Kitasatosporales</taxon>
        <taxon>Streptomycetaceae</taxon>
        <taxon>Streptomyces</taxon>
    </lineage>
</organism>
<evidence type="ECO:0000313" key="2">
    <source>
        <dbReference type="Proteomes" id="UP001183420"/>
    </source>
</evidence>
<evidence type="ECO:0000313" key="1">
    <source>
        <dbReference type="EMBL" id="MDT0318599.1"/>
    </source>
</evidence>
<comment type="caution">
    <text evidence="1">The sequence shown here is derived from an EMBL/GenBank/DDBJ whole genome shotgun (WGS) entry which is preliminary data.</text>
</comment>
<gene>
    <name evidence="1" type="ORF">RNC47_09655</name>
</gene>